<dbReference type="AlphaFoldDB" id="A0A3B1DDM9"/>
<dbReference type="Gene3D" id="2.60.40.1180">
    <property type="entry name" value="Golgi alpha-mannosidase II"/>
    <property type="match status" value="1"/>
</dbReference>
<gene>
    <name evidence="3" type="ORF">MNBD_NITROSPINAE05-1245</name>
</gene>
<dbReference type="Pfam" id="PF00128">
    <property type="entry name" value="Alpha-amylase"/>
    <property type="match status" value="1"/>
</dbReference>
<feature type="compositionally biased region" description="Polar residues" evidence="1">
    <location>
        <begin position="363"/>
        <end position="382"/>
    </location>
</feature>
<evidence type="ECO:0000259" key="2">
    <source>
        <dbReference type="SMART" id="SM00642"/>
    </source>
</evidence>
<dbReference type="InterPro" id="IPR006047">
    <property type="entry name" value="GH13_cat_dom"/>
</dbReference>
<evidence type="ECO:0000313" key="3">
    <source>
        <dbReference type="EMBL" id="VAX32980.1"/>
    </source>
</evidence>
<dbReference type="GO" id="GO:0120549">
    <property type="term" value="F:limit dextrin alpha-1,6-maltotetraose-hydrolase activity"/>
    <property type="evidence" value="ECO:0007669"/>
    <property type="project" value="UniProtKB-EC"/>
</dbReference>
<dbReference type="GO" id="GO:0004135">
    <property type="term" value="F:amylo-alpha-1,6-glucosidase activity"/>
    <property type="evidence" value="ECO:0007669"/>
    <property type="project" value="InterPro"/>
</dbReference>
<dbReference type="NCBIfam" id="TIGR02100">
    <property type="entry name" value="glgX_debranch"/>
    <property type="match status" value="1"/>
</dbReference>
<dbReference type="Gene3D" id="3.20.20.80">
    <property type="entry name" value="Glycosidases"/>
    <property type="match status" value="1"/>
</dbReference>
<dbReference type="EC" id="3.2.1.196" evidence="3"/>
<feature type="domain" description="Glycosyl hydrolase family 13 catalytic" evidence="2">
    <location>
        <begin position="31"/>
        <end position="466"/>
    </location>
</feature>
<organism evidence="3">
    <name type="scientific">hydrothermal vent metagenome</name>
    <dbReference type="NCBI Taxonomy" id="652676"/>
    <lineage>
        <taxon>unclassified sequences</taxon>
        <taxon>metagenomes</taxon>
        <taxon>ecological metagenomes</taxon>
    </lineage>
</organism>
<dbReference type="InterPro" id="IPR011837">
    <property type="entry name" value="Glycogen_debranch_GlgX"/>
</dbReference>
<dbReference type="PANTHER" id="PTHR43002">
    <property type="entry name" value="GLYCOGEN DEBRANCHING ENZYME"/>
    <property type="match status" value="1"/>
</dbReference>
<dbReference type="SUPFAM" id="SSF51011">
    <property type="entry name" value="Glycosyl hydrolase domain"/>
    <property type="match status" value="1"/>
</dbReference>
<evidence type="ECO:0000256" key="1">
    <source>
        <dbReference type="SAM" id="MobiDB-lite"/>
    </source>
</evidence>
<dbReference type="SMART" id="SM00642">
    <property type="entry name" value="Aamy"/>
    <property type="match status" value="1"/>
</dbReference>
<reference evidence="3" key="1">
    <citation type="submission" date="2018-06" db="EMBL/GenBank/DDBJ databases">
        <authorList>
            <person name="Zhirakovskaya E."/>
        </authorList>
    </citation>
    <scope>NUCLEOTIDE SEQUENCE</scope>
</reference>
<dbReference type="CDD" id="cd11326">
    <property type="entry name" value="AmyAc_Glg_debranch"/>
    <property type="match status" value="1"/>
</dbReference>
<keyword evidence="3" id="KW-0326">Glycosidase</keyword>
<dbReference type="InterPro" id="IPR013780">
    <property type="entry name" value="Glyco_hydro_b"/>
</dbReference>
<dbReference type="EMBL" id="UOGG01000230">
    <property type="protein sequence ID" value="VAX32980.1"/>
    <property type="molecule type" value="Genomic_DNA"/>
</dbReference>
<feature type="region of interest" description="Disordered" evidence="1">
    <location>
        <begin position="363"/>
        <end position="387"/>
    </location>
</feature>
<proteinExistence type="predicted"/>
<dbReference type="SUPFAM" id="SSF51445">
    <property type="entry name" value="(Trans)glycosidases"/>
    <property type="match status" value="1"/>
</dbReference>
<dbReference type="GO" id="GO:0005980">
    <property type="term" value="P:glycogen catabolic process"/>
    <property type="evidence" value="ECO:0007669"/>
    <property type="project" value="InterPro"/>
</dbReference>
<sequence length="601" mass="68007">MVDRHFAYRFGSSREDLEMDPRDNAGIAPLSVVVDTSFPWGEDLRPDTPLNQTLIYETHVKGLTARHPEVPEELRGTFSGLACPPVIRHLKSLGVTAVQLMPVFQHFGEQHLENNGLSNYWGYNTLSYFAPDTRFQSASSRDPVQEFKTMVRTLHREGIEVILDVVYNHTAEGNHLGPTLCYRGIDNRSYYRLSDDNPRLYFDTTGCGNSLDTTHPQVLQLIMDSLRYWVTEMRVDGFRFDLATALTRNHHAVDFQGSFIKIIKQDPVLSQVKLIAEPWDLGEGGYQVGNFPSPWSELNGKYRDTIRHFWKGDEYFLPKMASRLSGSSDLYQHNGRNPQASVNFITSHDGFTLQDLVSYNSKHNEANNENSQDGDNGNSSWNCGHEGPTGNAKIKTLRAKQKRNFIATLLLSQGVPMINGGDELGRTQNGNNNAYCQDNAISWYDWNLNKEQKQFLEFFQRITQLRKAHPVFTRTKFFTGKKAGTSTAKDISWISPNGRPMTQAKWQESHARCIGLRLAGDALDDWDELGKPLIGKTLLILINAHHEQIPFILPAHKRATRWTPLLDTSAQEPHGMARGGTAYPLESRSLTVLCLIPKSEK</sequence>
<protein>
    <submittedName>
        <fullName evidence="3">Limit dextrin alpha-1,6-maltotetraose-hydrolase</fullName>
        <ecNumber evidence="3">3.2.1.196</ecNumber>
    </submittedName>
</protein>
<keyword evidence="3" id="KW-0378">Hydrolase</keyword>
<dbReference type="InterPro" id="IPR017853">
    <property type="entry name" value="GH"/>
</dbReference>
<name>A0A3B1DDM9_9ZZZZ</name>
<accession>A0A3B1DDM9</accession>